<evidence type="ECO:0000313" key="1">
    <source>
        <dbReference type="EMBL" id="UXI66430.1"/>
    </source>
</evidence>
<gene>
    <name evidence="1" type="ORF">N4264_16960</name>
</gene>
<sequence length="109" mass="11568">MATDHVAPDLPAKLGDLCRNLATLAIHPDLAVAHLAASLSFRLTLALHDMAFGPTEWAGVPDESLLRATEVVKSALGVVSKTSESPSMDEMVNVVIAVDQVIRILRTLA</sequence>
<protein>
    <submittedName>
        <fullName evidence="1">Uncharacterized protein</fullName>
    </submittedName>
</protein>
<accession>A0ABY6BDM1</accession>
<name>A0ABY6BDM1_9GAMM</name>
<dbReference type="RefSeq" id="WP_261693414.1">
    <property type="nucleotide sequence ID" value="NZ_CP104694.1"/>
</dbReference>
<proteinExistence type="predicted"/>
<dbReference type="EMBL" id="CP104694">
    <property type="protein sequence ID" value="UXI66430.1"/>
    <property type="molecule type" value="Genomic_DNA"/>
</dbReference>
<keyword evidence="2" id="KW-1185">Reference proteome</keyword>
<organism evidence="1 2">
    <name type="scientific">Tahibacter amnicola</name>
    <dbReference type="NCBI Taxonomy" id="2976241"/>
    <lineage>
        <taxon>Bacteria</taxon>
        <taxon>Pseudomonadati</taxon>
        <taxon>Pseudomonadota</taxon>
        <taxon>Gammaproteobacteria</taxon>
        <taxon>Lysobacterales</taxon>
        <taxon>Rhodanobacteraceae</taxon>
        <taxon>Tahibacter</taxon>
    </lineage>
</organism>
<evidence type="ECO:0000313" key="2">
    <source>
        <dbReference type="Proteomes" id="UP001064632"/>
    </source>
</evidence>
<reference evidence="1" key="1">
    <citation type="submission" date="2022-09" db="EMBL/GenBank/DDBJ databases">
        <title>Tahibacter sp. nov., isolated from a fresh water.</title>
        <authorList>
            <person name="Baek J.H."/>
            <person name="Lee J.K."/>
            <person name="Kim J.M."/>
            <person name="Jeon C.O."/>
        </authorList>
    </citation>
    <scope>NUCLEOTIDE SEQUENCE</scope>
    <source>
        <strain evidence="1">W38</strain>
    </source>
</reference>
<dbReference type="Proteomes" id="UP001064632">
    <property type="component" value="Chromosome"/>
</dbReference>